<dbReference type="AlphaFoldDB" id="D8R4P9"/>
<dbReference type="FunCoup" id="D8R4P9">
    <property type="interactions" value="3842"/>
</dbReference>
<comment type="catalytic activity">
    <reaction evidence="6">
        <text>N-acetyl-alpha-D-galactosamine 1-phosphate + UTP + H(+) = UDP-N-acetyl-alpha-D-galactosamine + diphosphate</text>
        <dbReference type="Rhea" id="RHEA:34363"/>
        <dbReference type="ChEBI" id="CHEBI:15378"/>
        <dbReference type="ChEBI" id="CHEBI:33019"/>
        <dbReference type="ChEBI" id="CHEBI:46398"/>
        <dbReference type="ChEBI" id="CHEBI:61970"/>
        <dbReference type="ChEBI" id="CHEBI:67138"/>
        <dbReference type="EC" id="2.7.7.83"/>
    </reaction>
</comment>
<evidence type="ECO:0000256" key="4">
    <source>
        <dbReference type="ARBA" id="ARBA00022695"/>
    </source>
</evidence>
<evidence type="ECO:0000256" key="3">
    <source>
        <dbReference type="ARBA" id="ARBA00022679"/>
    </source>
</evidence>
<evidence type="ECO:0008006" key="9">
    <source>
        <dbReference type="Google" id="ProtNLM"/>
    </source>
</evidence>
<dbReference type="GO" id="GO:0006048">
    <property type="term" value="P:UDP-N-acetylglucosamine biosynthetic process"/>
    <property type="evidence" value="ECO:0000318"/>
    <property type="project" value="GO_Central"/>
</dbReference>
<dbReference type="GO" id="GO:0019276">
    <property type="term" value="P:UDP-N-acetylgalactosamine metabolic process"/>
    <property type="evidence" value="ECO:0007669"/>
    <property type="project" value="UniProtKB-ARBA"/>
</dbReference>
<name>D8R4P9_SELML</name>
<protein>
    <recommendedName>
        <fullName evidence="9">UDP-N-acetylglucosamine pyrophosphorylase</fullName>
    </recommendedName>
</protein>
<keyword evidence="4" id="KW-0548">Nucleotidyltransferase</keyword>
<dbReference type="InterPro" id="IPR029044">
    <property type="entry name" value="Nucleotide-diphossugar_trans"/>
</dbReference>
<evidence type="ECO:0000256" key="5">
    <source>
        <dbReference type="ARBA" id="ARBA00048493"/>
    </source>
</evidence>
<sequence>MLPPQAFLERLKDFGQEHTLGRWKELNEVERDELICELEAVDLPRVSRIARKTLQRDSLRNPVPLAEASVSCIEERTAQERERWWGLGLKAISEGKLAVLLLSGGQGTRLGSNDPKGCINIGLPSGKSLFQLQAERILRIQKLASNRAGSGRLVMIPWYIMTSPFTDTATRQFFEAKKYFGLEAQQVIFFQQGTLPCVTKEGKIIMESACKISRAPDGNGGVYAALKTSGHLEDMAKRGIHYVDCFSVDNALVRVADPLFLGYCIDRNVSCAAKAVKKLYPQERVGVFVRRAKNGPVAVLEYSELDPALASSVNQETGRLNFKWSNICMQMYSLEFLAAVTDELEQDSIYHVAEKTIPSADGPVQGIKLEQYIFDAFPYAPSVAIFEVVREEEFAPVKNASGVDSPESARLLLLRLHMRWVVAAGGFILHSVPLHLTGVEVSPLISYAGENLEEICHGRSFHVPCEIR</sequence>
<dbReference type="GO" id="GO:0003977">
    <property type="term" value="F:UDP-N-acetylglucosamine diphosphorylase activity"/>
    <property type="evidence" value="ECO:0000318"/>
    <property type="project" value="GO_Central"/>
</dbReference>
<dbReference type="KEGG" id="smo:SELMODRAFT_167999"/>
<dbReference type="PANTHER" id="PTHR11952">
    <property type="entry name" value="UDP- GLUCOSE PYROPHOSPHORYLASE"/>
    <property type="match status" value="1"/>
</dbReference>
<dbReference type="EMBL" id="GL377571">
    <property type="protein sequence ID" value="EFJ33510.1"/>
    <property type="molecule type" value="Genomic_DNA"/>
</dbReference>
<dbReference type="Pfam" id="PF01704">
    <property type="entry name" value="UDPGP"/>
    <property type="match status" value="1"/>
</dbReference>
<dbReference type="Proteomes" id="UP000001514">
    <property type="component" value="Unassembled WGS sequence"/>
</dbReference>
<gene>
    <name evidence="7" type="ORF">SELMODRAFT_167999</name>
</gene>
<evidence type="ECO:0000313" key="8">
    <source>
        <dbReference type="Proteomes" id="UP000001514"/>
    </source>
</evidence>
<dbReference type="FunFam" id="3.90.550.10:FF:000072">
    <property type="entry name" value="UDP-N-acetylglucosamine diphosphorylase 2"/>
    <property type="match status" value="1"/>
</dbReference>
<dbReference type="InParanoid" id="D8R4P9"/>
<dbReference type="eggNOG" id="KOG2388">
    <property type="taxonomic scope" value="Eukaryota"/>
</dbReference>
<comment type="pathway">
    <text evidence="1">Nucleotide-sugar biosynthesis; UDP-N-acetyl-alpha-D-glucosamine biosynthesis; UDP-N-acetyl-alpha-D-glucosamine from N-acetyl-alpha-D-glucosamine 1-phosphate: step 1/1.</text>
</comment>
<comment type="catalytic activity">
    <reaction evidence="5">
        <text>N-acetyl-alpha-D-glucosamine 1-phosphate + UTP + H(+) = UDP-N-acetyl-alpha-D-glucosamine + diphosphate</text>
        <dbReference type="Rhea" id="RHEA:13509"/>
        <dbReference type="ChEBI" id="CHEBI:15378"/>
        <dbReference type="ChEBI" id="CHEBI:33019"/>
        <dbReference type="ChEBI" id="CHEBI:46398"/>
        <dbReference type="ChEBI" id="CHEBI:57705"/>
        <dbReference type="ChEBI" id="CHEBI:57776"/>
        <dbReference type="EC" id="2.7.7.23"/>
    </reaction>
</comment>
<keyword evidence="3" id="KW-0808">Transferase</keyword>
<dbReference type="HOGENOM" id="CLU_025603_1_1_1"/>
<dbReference type="InterPro" id="IPR002618">
    <property type="entry name" value="UDPGP_fam"/>
</dbReference>
<dbReference type="GO" id="GO:0052630">
    <property type="term" value="F:UDP-N-acetylgalactosamine diphosphorylase activity"/>
    <property type="evidence" value="ECO:0007669"/>
    <property type="project" value="UniProtKB-EC"/>
</dbReference>
<evidence type="ECO:0000313" key="7">
    <source>
        <dbReference type="EMBL" id="EFJ33510.1"/>
    </source>
</evidence>
<dbReference type="Gene3D" id="3.90.550.10">
    <property type="entry name" value="Spore Coat Polysaccharide Biosynthesis Protein SpsA, Chain A"/>
    <property type="match status" value="1"/>
</dbReference>
<dbReference type="SUPFAM" id="SSF53448">
    <property type="entry name" value="Nucleotide-diphospho-sugar transferases"/>
    <property type="match status" value="1"/>
</dbReference>
<accession>D8R4P9</accession>
<proteinExistence type="inferred from homology"/>
<evidence type="ECO:0000256" key="2">
    <source>
        <dbReference type="ARBA" id="ARBA00010401"/>
    </source>
</evidence>
<evidence type="ECO:0000256" key="1">
    <source>
        <dbReference type="ARBA" id="ARBA00005208"/>
    </source>
</evidence>
<evidence type="ECO:0000256" key="6">
    <source>
        <dbReference type="ARBA" id="ARBA00052215"/>
    </source>
</evidence>
<organism evidence="8">
    <name type="scientific">Selaginella moellendorffii</name>
    <name type="common">Spikemoss</name>
    <dbReference type="NCBI Taxonomy" id="88036"/>
    <lineage>
        <taxon>Eukaryota</taxon>
        <taxon>Viridiplantae</taxon>
        <taxon>Streptophyta</taxon>
        <taxon>Embryophyta</taxon>
        <taxon>Tracheophyta</taxon>
        <taxon>Lycopodiopsida</taxon>
        <taxon>Selaginellales</taxon>
        <taxon>Selaginellaceae</taxon>
        <taxon>Selaginella</taxon>
    </lineage>
</organism>
<keyword evidence="8" id="KW-1185">Reference proteome</keyword>
<comment type="similarity">
    <text evidence="2">Belongs to the UDPGP type 1 family.</text>
</comment>
<dbReference type="STRING" id="88036.D8R4P9"/>
<dbReference type="Gramene" id="EFJ33510">
    <property type="protein sequence ID" value="EFJ33510"/>
    <property type="gene ID" value="SELMODRAFT_167999"/>
</dbReference>
<dbReference type="OMA" id="YFQVDNP"/>
<dbReference type="CDD" id="cd04193">
    <property type="entry name" value="UDPGlcNAc_PPase"/>
    <property type="match status" value="1"/>
</dbReference>
<dbReference type="PANTHER" id="PTHR11952:SF2">
    <property type="entry name" value="LD24639P"/>
    <property type="match status" value="1"/>
</dbReference>
<reference evidence="7 8" key="1">
    <citation type="journal article" date="2011" name="Science">
        <title>The Selaginella genome identifies genetic changes associated with the evolution of vascular plants.</title>
        <authorList>
            <person name="Banks J.A."/>
            <person name="Nishiyama T."/>
            <person name="Hasebe M."/>
            <person name="Bowman J.L."/>
            <person name="Gribskov M."/>
            <person name="dePamphilis C."/>
            <person name="Albert V.A."/>
            <person name="Aono N."/>
            <person name="Aoyama T."/>
            <person name="Ambrose B.A."/>
            <person name="Ashton N.W."/>
            <person name="Axtell M.J."/>
            <person name="Barker E."/>
            <person name="Barker M.S."/>
            <person name="Bennetzen J.L."/>
            <person name="Bonawitz N.D."/>
            <person name="Chapple C."/>
            <person name="Cheng C."/>
            <person name="Correa L.G."/>
            <person name="Dacre M."/>
            <person name="DeBarry J."/>
            <person name="Dreyer I."/>
            <person name="Elias M."/>
            <person name="Engstrom E.M."/>
            <person name="Estelle M."/>
            <person name="Feng L."/>
            <person name="Finet C."/>
            <person name="Floyd S.K."/>
            <person name="Frommer W.B."/>
            <person name="Fujita T."/>
            <person name="Gramzow L."/>
            <person name="Gutensohn M."/>
            <person name="Harholt J."/>
            <person name="Hattori M."/>
            <person name="Heyl A."/>
            <person name="Hirai T."/>
            <person name="Hiwatashi Y."/>
            <person name="Ishikawa M."/>
            <person name="Iwata M."/>
            <person name="Karol K.G."/>
            <person name="Koehler B."/>
            <person name="Kolukisaoglu U."/>
            <person name="Kubo M."/>
            <person name="Kurata T."/>
            <person name="Lalonde S."/>
            <person name="Li K."/>
            <person name="Li Y."/>
            <person name="Litt A."/>
            <person name="Lyons E."/>
            <person name="Manning G."/>
            <person name="Maruyama T."/>
            <person name="Michael T.P."/>
            <person name="Mikami K."/>
            <person name="Miyazaki S."/>
            <person name="Morinaga S."/>
            <person name="Murata T."/>
            <person name="Mueller-Roeber B."/>
            <person name="Nelson D.R."/>
            <person name="Obara M."/>
            <person name="Oguri Y."/>
            <person name="Olmstead R.G."/>
            <person name="Onodera N."/>
            <person name="Petersen B.L."/>
            <person name="Pils B."/>
            <person name="Prigge M."/>
            <person name="Rensing S.A."/>
            <person name="Riano-Pachon D.M."/>
            <person name="Roberts A.W."/>
            <person name="Sato Y."/>
            <person name="Scheller H.V."/>
            <person name="Schulz B."/>
            <person name="Schulz C."/>
            <person name="Shakirov E.V."/>
            <person name="Shibagaki N."/>
            <person name="Shinohara N."/>
            <person name="Shippen D.E."/>
            <person name="Soerensen I."/>
            <person name="Sotooka R."/>
            <person name="Sugimoto N."/>
            <person name="Sugita M."/>
            <person name="Sumikawa N."/>
            <person name="Tanurdzic M."/>
            <person name="Theissen G."/>
            <person name="Ulvskov P."/>
            <person name="Wakazuki S."/>
            <person name="Weng J.K."/>
            <person name="Willats W.W."/>
            <person name="Wipf D."/>
            <person name="Wolf P.G."/>
            <person name="Yang L."/>
            <person name="Zimmer A.D."/>
            <person name="Zhu Q."/>
            <person name="Mitros T."/>
            <person name="Hellsten U."/>
            <person name="Loque D."/>
            <person name="Otillar R."/>
            <person name="Salamov A."/>
            <person name="Schmutz J."/>
            <person name="Shapiro H."/>
            <person name="Lindquist E."/>
            <person name="Lucas S."/>
            <person name="Rokhsar D."/>
            <person name="Grigoriev I.V."/>
        </authorList>
    </citation>
    <scope>NUCLEOTIDE SEQUENCE [LARGE SCALE GENOMIC DNA]</scope>
</reference>
<dbReference type="InterPro" id="IPR039741">
    <property type="entry name" value="UDP-sugar_pyrophosphorylase"/>
</dbReference>